<dbReference type="Proteomes" id="UP000474175">
    <property type="component" value="Unassembled WGS sequence"/>
</dbReference>
<accession>A0A6L9L472</accession>
<dbReference type="SUPFAM" id="SSF51126">
    <property type="entry name" value="Pectin lyase-like"/>
    <property type="match status" value="1"/>
</dbReference>
<dbReference type="InterPro" id="IPR012334">
    <property type="entry name" value="Pectin_lyas_fold"/>
</dbReference>
<dbReference type="Pfam" id="PF12708">
    <property type="entry name" value="Pect-lyase_RHGA_epim"/>
    <property type="match status" value="1"/>
</dbReference>
<evidence type="ECO:0000313" key="2">
    <source>
        <dbReference type="EMBL" id="NDU95274.1"/>
    </source>
</evidence>
<dbReference type="EMBL" id="JAAFZH010000003">
    <property type="protein sequence ID" value="NDU95274.1"/>
    <property type="molecule type" value="Genomic_DNA"/>
</dbReference>
<dbReference type="InterPro" id="IPR024535">
    <property type="entry name" value="RHGA/B-epi-like_pectate_lyase"/>
</dbReference>
<proteinExistence type="predicted"/>
<evidence type="ECO:0000313" key="3">
    <source>
        <dbReference type="Proteomes" id="UP000474175"/>
    </source>
</evidence>
<sequence>MQTQYICWIRQLVSLAILVVMGLSAVYGQVRVGLPSAAPEKSASLEINSGPYPSGSEYRGLLPPKVALKQSISAAPITQPATGLLIYNTATASDVTPGYYYWDGSRWLRFETSSKGSARVAAAGGGQAVPAYLLSEIQSLTTTADHILLVEPGREGLFRYVSGDTSPNDSAMVLVPSSGKRYKRVFSGPIDVRWFGAKGDNATDDTQAIQAAVNAAATAQAIVYFPMGVYKTTSQILLRRDIRGIDMANSSYIRPVGSGYTALMTEESFVWAVCKIQIFGDPDNRPAVNGIQLNNPQRSVINWIGVFNLDGFGMKVVNGWDCTYLTITTENCGNSNNYAFSIIGDNETSNMTHVLRLQVELAHERAIFCSGNNLSITIDNIHSEKAYATSSGNVWVLGGGSCTYNNVRLNALDTDGSSSSNAICLLQGAANTGNDFRVEGNIKVVADANGGGSPITLNQTSIAGQLASTGTGPLWVNNSSITKVTGVAVKTKFNNCVIGTVETGFAGAWENRQIFIDSEIGSLTSISGESKLELINTVVNNANDLGNARTKLFNSKISAPNGVGVNYRSLELYGSEIIGNVTTDVGYLGLYSNSKITGNLTIGTNRQVIFDLSSTLTGTLTNMSYPESAAYYGSWEEGKITRNPKTFEVWQYNNSSWQPINTFLSQLTKAGSPTTGDIPSGFSRIVVNTADNTIKLYTNHGGSLFSVLLN</sequence>
<organism evidence="2 3">
    <name type="scientific">Spirosoma terrae</name>
    <dbReference type="NCBI Taxonomy" id="1968276"/>
    <lineage>
        <taxon>Bacteria</taxon>
        <taxon>Pseudomonadati</taxon>
        <taxon>Bacteroidota</taxon>
        <taxon>Cytophagia</taxon>
        <taxon>Cytophagales</taxon>
        <taxon>Cytophagaceae</taxon>
        <taxon>Spirosoma</taxon>
    </lineage>
</organism>
<name>A0A6L9L472_9BACT</name>
<dbReference type="RefSeq" id="WP_163946860.1">
    <property type="nucleotide sequence ID" value="NZ_JAAFZH010000003.1"/>
</dbReference>
<dbReference type="AlphaFoldDB" id="A0A6L9L472"/>
<comment type="caution">
    <text evidence="2">The sequence shown here is derived from an EMBL/GenBank/DDBJ whole genome shotgun (WGS) entry which is preliminary data.</text>
</comment>
<dbReference type="InterPro" id="IPR011050">
    <property type="entry name" value="Pectin_lyase_fold/virulence"/>
</dbReference>
<reference evidence="2 3" key="1">
    <citation type="submission" date="2020-02" db="EMBL/GenBank/DDBJ databases">
        <title>Draft genome sequence of two Spirosoma agri KCTC 52727 and Spirosoma terrae KCTC 52035.</title>
        <authorList>
            <person name="Rojas J."/>
            <person name="Ambika Manirajan B."/>
            <person name="Suarez C."/>
            <person name="Ratering S."/>
            <person name="Schnell S."/>
        </authorList>
    </citation>
    <scope>NUCLEOTIDE SEQUENCE [LARGE SCALE GENOMIC DNA]</scope>
    <source>
        <strain evidence="2 3">KCTC 52035</strain>
    </source>
</reference>
<protein>
    <recommendedName>
        <fullName evidence="1">Rhamnogalacturonase A/B/Epimerase-like pectate lyase domain-containing protein</fullName>
    </recommendedName>
</protein>
<evidence type="ECO:0000259" key="1">
    <source>
        <dbReference type="Pfam" id="PF12708"/>
    </source>
</evidence>
<keyword evidence="3" id="KW-1185">Reference proteome</keyword>
<feature type="domain" description="Rhamnogalacturonase A/B/Epimerase-like pectate lyase" evidence="1">
    <location>
        <begin position="191"/>
        <end position="239"/>
    </location>
</feature>
<gene>
    <name evidence="2" type="ORF">GK108_10360</name>
</gene>
<dbReference type="Gene3D" id="2.160.20.10">
    <property type="entry name" value="Single-stranded right-handed beta-helix, Pectin lyase-like"/>
    <property type="match status" value="1"/>
</dbReference>